<dbReference type="EMBL" id="SPHZ02000010">
    <property type="protein sequence ID" value="KAF0897427.1"/>
    <property type="molecule type" value="Genomic_DNA"/>
</dbReference>
<dbReference type="Proteomes" id="UP000479710">
    <property type="component" value="Unassembled WGS sequence"/>
</dbReference>
<organism evidence="2 3">
    <name type="scientific">Oryza meyeriana var. granulata</name>
    <dbReference type="NCBI Taxonomy" id="110450"/>
    <lineage>
        <taxon>Eukaryota</taxon>
        <taxon>Viridiplantae</taxon>
        <taxon>Streptophyta</taxon>
        <taxon>Embryophyta</taxon>
        <taxon>Tracheophyta</taxon>
        <taxon>Spermatophyta</taxon>
        <taxon>Magnoliopsida</taxon>
        <taxon>Liliopsida</taxon>
        <taxon>Poales</taxon>
        <taxon>Poaceae</taxon>
        <taxon>BOP clade</taxon>
        <taxon>Oryzoideae</taxon>
        <taxon>Oryzeae</taxon>
        <taxon>Oryzinae</taxon>
        <taxon>Oryza</taxon>
        <taxon>Oryza meyeriana</taxon>
    </lineage>
</organism>
<comment type="caution">
    <text evidence="2">The sequence shown here is derived from an EMBL/GenBank/DDBJ whole genome shotgun (WGS) entry which is preliminary data.</text>
</comment>
<sequence length="81" mass="9091">MTTTSSGTLAPDPPRRSRRRRCSQWVAPRSTSPRIRTSSLATTSRVGRRHSLLHYSIGHHRSLLVPSAGHRCSLLLYNTAR</sequence>
<feature type="region of interest" description="Disordered" evidence="1">
    <location>
        <begin position="1"/>
        <end position="44"/>
    </location>
</feature>
<evidence type="ECO:0000313" key="2">
    <source>
        <dbReference type="EMBL" id="KAF0897427.1"/>
    </source>
</evidence>
<accession>A0A6G1CBQ1</accession>
<evidence type="ECO:0000313" key="3">
    <source>
        <dbReference type="Proteomes" id="UP000479710"/>
    </source>
</evidence>
<name>A0A6G1CBQ1_9ORYZ</name>
<gene>
    <name evidence="2" type="ORF">E2562_037205</name>
</gene>
<proteinExistence type="predicted"/>
<evidence type="ECO:0000256" key="1">
    <source>
        <dbReference type="SAM" id="MobiDB-lite"/>
    </source>
</evidence>
<keyword evidence="3" id="KW-1185">Reference proteome</keyword>
<dbReference type="AlphaFoldDB" id="A0A6G1CBQ1"/>
<protein>
    <submittedName>
        <fullName evidence="2">Uncharacterized protein</fullName>
    </submittedName>
</protein>
<feature type="compositionally biased region" description="Low complexity" evidence="1">
    <location>
        <begin position="28"/>
        <end position="39"/>
    </location>
</feature>
<reference evidence="2 3" key="1">
    <citation type="submission" date="2019-11" db="EMBL/GenBank/DDBJ databases">
        <title>Whole genome sequence of Oryza granulata.</title>
        <authorList>
            <person name="Li W."/>
        </authorList>
    </citation>
    <scope>NUCLEOTIDE SEQUENCE [LARGE SCALE GENOMIC DNA]</scope>
    <source>
        <strain evidence="3">cv. Menghai</strain>
        <tissue evidence="2">Leaf</tissue>
    </source>
</reference>